<dbReference type="Gene3D" id="2.60.40.1120">
    <property type="entry name" value="Carboxypeptidase-like, regulatory domain"/>
    <property type="match status" value="1"/>
</dbReference>
<keyword evidence="1" id="KW-0732">Signal</keyword>
<organism evidence="2 3">
    <name type="scientific">Flavihumibacter petaseus NBRC 106054</name>
    <dbReference type="NCBI Taxonomy" id="1220578"/>
    <lineage>
        <taxon>Bacteria</taxon>
        <taxon>Pseudomonadati</taxon>
        <taxon>Bacteroidota</taxon>
        <taxon>Chitinophagia</taxon>
        <taxon>Chitinophagales</taxon>
        <taxon>Chitinophagaceae</taxon>
        <taxon>Flavihumibacter</taxon>
    </lineage>
</organism>
<dbReference type="SUPFAM" id="SSF49464">
    <property type="entry name" value="Carboxypeptidase regulatory domain-like"/>
    <property type="match status" value="1"/>
</dbReference>
<name>A0A0E9MXN2_9BACT</name>
<gene>
    <name evidence="2" type="ORF">FPE01S_01_14860</name>
</gene>
<feature type="signal peptide" evidence="1">
    <location>
        <begin position="1"/>
        <end position="24"/>
    </location>
</feature>
<dbReference type="Pfam" id="PF13715">
    <property type="entry name" value="CarbopepD_reg_2"/>
    <property type="match status" value="1"/>
</dbReference>
<dbReference type="Proteomes" id="UP000033121">
    <property type="component" value="Unassembled WGS sequence"/>
</dbReference>
<evidence type="ECO:0000313" key="3">
    <source>
        <dbReference type="Proteomes" id="UP000033121"/>
    </source>
</evidence>
<evidence type="ECO:0000313" key="2">
    <source>
        <dbReference type="EMBL" id="GAO42472.1"/>
    </source>
</evidence>
<dbReference type="OrthoDB" id="1453181at2"/>
<evidence type="ECO:0000256" key="1">
    <source>
        <dbReference type="SAM" id="SignalP"/>
    </source>
</evidence>
<keyword evidence="3" id="KW-1185">Reference proteome</keyword>
<evidence type="ECO:0008006" key="4">
    <source>
        <dbReference type="Google" id="ProtNLM"/>
    </source>
</evidence>
<comment type="caution">
    <text evidence="2">The sequence shown here is derived from an EMBL/GenBank/DDBJ whole genome shotgun (WGS) entry which is preliminary data.</text>
</comment>
<sequence>MLHMRKLTSLTIFSALLLSLTGFAPDTRKVNGKVVSFSESFPLEGVSVVVKGTSNQTGTMIDGTFTLELKPEDKVLTFTLQGYKSQDLALDPSKADYVIALQSQ</sequence>
<protein>
    <recommendedName>
        <fullName evidence="4">TonB-dependent receptor</fullName>
    </recommendedName>
</protein>
<reference evidence="2 3" key="1">
    <citation type="submission" date="2015-04" db="EMBL/GenBank/DDBJ databases">
        <title>Whole genome shotgun sequence of Flavihumibacter petaseus NBRC 106054.</title>
        <authorList>
            <person name="Miyazawa S."/>
            <person name="Hosoyama A."/>
            <person name="Hashimoto M."/>
            <person name="Noguchi M."/>
            <person name="Tsuchikane K."/>
            <person name="Ohji S."/>
            <person name="Yamazoe A."/>
            <person name="Ichikawa N."/>
            <person name="Kimura A."/>
            <person name="Fujita N."/>
        </authorList>
    </citation>
    <scope>NUCLEOTIDE SEQUENCE [LARGE SCALE GENOMIC DNA]</scope>
    <source>
        <strain evidence="2 3">NBRC 106054</strain>
    </source>
</reference>
<dbReference type="STRING" id="1220578.FPE01S_01_14860"/>
<dbReference type="InterPro" id="IPR008969">
    <property type="entry name" value="CarboxyPept-like_regulatory"/>
</dbReference>
<dbReference type="EMBL" id="BBWV01000001">
    <property type="protein sequence ID" value="GAO42472.1"/>
    <property type="molecule type" value="Genomic_DNA"/>
</dbReference>
<accession>A0A0E9MXN2</accession>
<dbReference type="AlphaFoldDB" id="A0A0E9MXN2"/>
<feature type="chain" id="PRO_5002429604" description="TonB-dependent receptor" evidence="1">
    <location>
        <begin position="25"/>
        <end position="104"/>
    </location>
</feature>
<proteinExistence type="predicted"/>